<dbReference type="PANTHER" id="PTHR48050">
    <property type="entry name" value="STEROL 3-BETA-GLUCOSYLTRANSFERASE"/>
    <property type="match status" value="1"/>
</dbReference>
<dbReference type="PANTHER" id="PTHR48050:SF13">
    <property type="entry name" value="STEROL 3-BETA-GLUCOSYLTRANSFERASE UGT80A2"/>
    <property type="match status" value="1"/>
</dbReference>
<evidence type="ECO:0000313" key="2">
    <source>
        <dbReference type="Proteomes" id="UP000218968"/>
    </source>
</evidence>
<dbReference type="Pfam" id="PF00201">
    <property type="entry name" value="UDPGT"/>
    <property type="match status" value="1"/>
</dbReference>
<keyword evidence="1" id="KW-0808">Transferase</keyword>
<dbReference type="CDD" id="cd03784">
    <property type="entry name" value="GT1_Gtf-like"/>
    <property type="match status" value="1"/>
</dbReference>
<gene>
    <name evidence="1" type="ORF">CNR27_10990</name>
</gene>
<proteinExistence type="predicted"/>
<dbReference type="InterPro" id="IPR002213">
    <property type="entry name" value="UDP_glucos_trans"/>
</dbReference>
<dbReference type="KEGG" id="lum:CNR27_10990"/>
<dbReference type="Gene3D" id="3.40.50.2000">
    <property type="entry name" value="Glycogen Phosphorylase B"/>
    <property type="match status" value="2"/>
</dbReference>
<evidence type="ECO:0000313" key="1">
    <source>
        <dbReference type="EMBL" id="ATD67888.1"/>
    </source>
</evidence>
<keyword evidence="2" id="KW-1185">Reference proteome</keyword>
<protein>
    <submittedName>
        <fullName evidence="1">Zeaxanthin glucosyltransferase</fullName>
    </submittedName>
</protein>
<dbReference type="EMBL" id="CP023406">
    <property type="protein sequence ID" value="ATD67888.1"/>
    <property type="molecule type" value="Genomic_DNA"/>
</dbReference>
<dbReference type="InterPro" id="IPR050426">
    <property type="entry name" value="Glycosyltransferase_28"/>
</dbReference>
<sequence>MTHFGFVAPPFPSHMRALQAVARVLVERGHRVTFFHQADAASLLQDPRIAFRAVGRASHPRGALAGVLQRAARPGGPLGLRRVIADVAAATDMLCRALPDAFARAGIEAVVSDQMEAAGGLVAEALDLPWISVACALPVDREPGVPLPVMPWRFADSDQARHLYAASSRVYDYMMAPHARVIAHHAAVFGLRPRSALHECLSPYAQVSQTVAELEFPRRQLPPNFHHVGPLRDRAPDPALTLPLAPDRPVVFASLGTLQGQRLSIFRRIARACRQRDLQLVIAHCGGLTPAQVASLAVPGVVQVVESVPQRAMLARADAVVSHAGLNTVLDACVAGTPILALPIAFDQPGVAARVIHAGIGLGASARLATAGQLRARLTRLLDESAFALRARSLGGSVAAAGGAERAADIIESVAGTAQPVLASAA</sequence>
<organism evidence="1 2">
    <name type="scientific">Luteimonas chenhongjianii</name>
    <dbReference type="NCBI Taxonomy" id="2006110"/>
    <lineage>
        <taxon>Bacteria</taxon>
        <taxon>Pseudomonadati</taxon>
        <taxon>Pseudomonadota</taxon>
        <taxon>Gammaproteobacteria</taxon>
        <taxon>Lysobacterales</taxon>
        <taxon>Lysobacteraceae</taxon>
        <taxon>Luteimonas</taxon>
    </lineage>
</organism>
<dbReference type="GO" id="GO:0017000">
    <property type="term" value="P:antibiotic biosynthetic process"/>
    <property type="evidence" value="ECO:0007669"/>
    <property type="project" value="UniProtKB-ARBA"/>
</dbReference>
<dbReference type="Proteomes" id="UP000218968">
    <property type="component" value="Chromosome"/>
</dbReference>
<name>A0A290XFU2_9GAMM</name>
<dbReference type="AlphaFoldDB" id="A0A290XFU2"/>
<dbReference type="OrthoDB" id="9805366at2"/>
<reference evidence="2" key="1">
    <citation type="submission" date="2017-09" db="EMBL/GenBank/DDBJ databases">
        <title>Luteimonas liuhanmingii sp.nov., isolated from the intestinal contents of Tibetan Plateau Pika in Yushu, Qinghai Province, China.</title>
        <authorList>
            <person name="Gui Z."/>
        </authorList>
    </citation>
    <scope>NUCLEOTIDE SEQUENCE [LARGE SCALE GENOMIC DNA]</scope>
    <source>
        <strain evidence="2">100111</strain>
    </source>
</reference>
<dbReference type="GO" id="GO:0008194">
    <property type="term" value="F:UDP-glycosyltransferase activity"/>
    <property type="evidence" value="ECO:0007669"/>
    <property type="project" value="InterPro"/>
</dbReference>
<accession>A0A290XFU2</accession>
<dbReference type="RefSeq" id="WP_096298740.1">
    <property type="nucleotide sequence ID" value="NZ_CP023406.1"/>
</dbReference>
<dbReference type="SUPFAM" id="SSF53756">
    <property type="entry name" value="UDP-Glycosyltransferase/glycogen phosphorylase"/>
    <property type="match status" value="1"/>
</dbReference>